<gene>
    <name evidence="1" type="ORF">HOLleu_12111</name>
</gene>
<name>A0A9Q1C9P0_HOLLE</name>
<organism evidence="1 2">
    <name type="scientific">Holothuria leucospilota</name>
    <name type="common">Black long sea cucumber</name>
    <name type="synonym">Mertensiothuria leucospilota</name>
    <dbReference type="NCBI Taxonomy" id="206669"/>
    <lineage>
        <taxon>Eukaryota</taxon>
        <taxon>Metazoa</taxon>
        <taxon>Echinodermata</taxon>
        <taxon>Eleutherozoa</taxon>
        <taxon>Echinozoa</taxon>
        <taxon>Holothuroidea</taxon>
        <taxon>Aspidochirotacea</taxon>
        <taxon>Aspidochirotida</taxon>
        <taxon>Holothuriidae</taxon>
        <taxon>Holothuria</taxon>
    </lineage>
</organism>
<keyword evidence="2" id="KW-1185">Reference proteome</keyword>
<dbReference type="AlphaFoldDB" id="A0A9Q1C9P0"/>
<reference evidence="1" key="1">
    <citation type="submission" date="2021-10" db="EMBL/GenBank/DDBJ databases">
        <title>Tropical sea cucumber genome reveals ecological adaptation and Cuvierian tubules defense mechanism.</title>
        <authorList>
            <person name="Chen T."/>
        </authorList>
    </citation>
    <scope>NUCLEOTIDE SEQUENCE</scope>
    <source>
        <strain evidence="1">Nanhai2018</strain>
        <tissue evidence="1">Muscle</tissue>
    </source>
</reference>
<dbReference type="EMBL" id="JAIZAY010000005">
    <property type="protein sequence ID" value="KAJ8041321.1"/>
    <property type="molecule type" value="Genomic_DNA"/>
</dbReference>
<dbReference type="Proteomes" id="UP001152320">
    <property type="component" value="Chromosome 5"/>
</dbReference>
<evidence type="ECO:0000313" key="2">
    <source>
        <dbReference type="Proteomes" id="UP001152320"/>
    </source>
</evidence>
<evidence type="ECO:0000313" key="1">
    <source>
        <dbReference type="EMBL" id="KAJ8041321.1"/>
    </source>
</evidence>
<proteinExistence type="predicted"/>
<accession>A0A9Q1C9P0</accession>
<protein>
    <submittedName>
        <fullName evidence="1">Uncharacterized protein</fullName>
    </submittedName>
</protein>
<comment type="caution">
    <text evidence="1">The sequence shown here is derived from an EMBL/GenBank/DDBJ whole genome shotgun (WGS) entry which is preliminary data.</text>
</comment>
<sequence length="74" mass="8543">MEKICHPKRSCLKEIALLLKPKSITEILRLLCAWHEYVETLVYQTLIHHVCGRHVDLGLAMMVMVYRTPTPVTA</sequence>